<keyword evidence="4" id="KW-1185">Reference proteome</keyword>
<keyword evidence="1" id="KW-1133">Transmembrane helix</keyword>
<dbReference type="AlphaFoldDB" id="B5YGB8"/>
<proteinExistence type="predicted"/>
<dbReference type="CDD" id="cd02012">
    <property type="entry name" value="TPP_TK"/>
    <property type="match status" value="1"/>
</dbReference>
<evidence type="ECO:0000313" key="3">
    <source>
        <dbReference type="EMBL" id="ACI21590.1"/>
    </source>
</evidence>
<dbReference type="STRING" id="289376.THEYE_A1519"/>
<gene>
    <name evidence="3" type="ordered locus">THEYE_A1519</name>
</gene>
<protein>
    <submittedName>
        <fullName evidence="3">Transketolase subunit A</fullName>
    </submittedName>
</protein>
<accession>B5YGB8</accession>
<dbReference type="eggNOG" id="COG3959">
    <property type="taxonomic scope" value="Bacteria"/>
</dbReference>
<dbReference type="Proteomes" id="UP000000718">
    <property type="component" value="Chromosome"/>
</dbReference>
<dbReference type="PANTHER" id="PTHR47514:SF2">
    <property type="entry name" value="TRANSKETOLASE"/>
    <property type="match status" value="1"/>
</dbReference>
<dbReference type="OrthoDB" id="8732661at2"/>
<dbReference type="EnsemblBacteria" id="ACI21590">
    <property type="protein sequence ID" value="ACI21590"/>
    <property type="gene ID" value="THEYE_A1519"/>
</dbReference>
<name>B5YGB8_THEYD</name>
<feature type="domain" description="Transketolase N-terminal" evidence="2">
    <location>
        <begin position="9"/>
        <end position="249"/>
    </location>
</feature>
<dbReference type="InterPro" id="IPR005474">
    <property type="entry name" value="Transketolase_N"/>
</dbReference>
<evidence type="ECO:0000313" key="4">
    <source>
        <dbReference type="Proteomes" id="UP000000718"/>
    </source>
</evidence>
<organism evidence="3 4">
    <name type="scientific">Thermodesulfovibrio yellowstonii (strain ATCC 51303 / DSM 11347 / YP87)</name>
    <dbReference type="NCBI Taxonomy" id="289376"/>
    <lineage>
        <taxon>Bacteria</taxon>
        <taxon>Pseudomonadati</taxon>
        <taxon>Nitrospirota</taxon>
        <taxon>Thermodesulfovibrionia</taxon>
        <taxon>Thermodesulfovibrionales</taxon>
        <taxon>Thermodesulfovibrionaceae</taxon>
        <taxon>Thermodesulfovibrio</taxon>
    </lineage>
</organism>
<dbReference type="InParanoid" id="B5YGB8"/>
<dbReference type="PATRIC" id="fig|289376.4.peg.1478"/>
<dbReference type="InterPro" id="IPR029061">
    <property type="entry name" value="THDP-binding"/>
</dbReference>
<dbReference type="KEGG" id="tye:THEYE_A1519"/>
<reference evidence="4" key="1">
    <citation type="submission" date="2008-08" db="EMBL/GenBank/DDBJ databases">
        <title>The complete genome sequence of Thermodesulfovibrio yellowstonii strain ATCC 51303 / DSM 11347 / YP87.</title>
        <authorList>
            <person name="Dodson R.J."/>
            <person name="Durkin A.S."/>
            <person name="Wu M."/>
            <person name="Eisen J."/>
            <person name="Sutton G."/>
        </authorList>
    </citation>
    <scope>NUCLEOTIDE SEQUENCE [LARGE SCALE GENOMIC DNA]</scope>
    <source>
        <strain evidence="4">ATCC 51303 / DSM 11347 / YP87</strain>
    </source>
</reference>
<dbReference type="HOGENOM" id="CLU_009227_4_1_0"/>
<dbReference type="Pfam" id="PF00456">
    <property type="entry name" value="Transketolase_N"/>
    <property type="match status" value="1"/>
</dbReference>
<evidence type="ECO:0000256" key="1">
    <source>
        <dbReference type="SAM" id="Phobius"/>
    </source>
</evidence>
<dbReference type="PANTHER" id="PTHR47514">
    <property type="entry name" value="TRANSKETOLASE N-TERMINAL SECTION-RELATED"/>
    <property type="match status" value="1"/>
</dbReference>
<feature type="transmembrane region" description="Helical" evidence="1">
    <location>
        <begin position="21"/>
        <end position="41"/>
    </location>
</feature>
<sequence>MELEQIARNIRREIVIMHARANASHIGSALSIVDILTILYFKVMNIDPKNPNFKNRDKFILSKGHASSALYATLAERGFFAKALLESFYMDHGQLPGHLDKESVPGIEVSSGSLGHGLSIGVGFSIANKIDNLDSHVYVLCGDGELNEGSVWEAIMFASHKKLNNLTLIVDYNKLQAFGKTNEVVNLEPLKDKFLAFNWYAIEINGHDFKEIEKALLIKLDKPKAIIAHTIKGKGVSFMENKLEWHYKSPNKEQLQQALYELNDK</sequence>
<dbReference type="EMBL" id="CP001147">
    <property type="protein sequence ID" value="ACI21590.1"/>
    <property type="molecule type" value="Genomic_DNA"/>
</dbReference>
<keyword evidence="1" id="KW-0472">Membrane</keyword>
<dbReference type="SUPFAM" id="SSF52518">
    <property type="entry name" value="Thiamin diphosphate-binding fold (THDP-binding)"/>
    <property type="match status" value="1"/>
</dbReference>
<reference evidence="3 4" key="2">
    <citation type="journal article" date="2015" name="Genome Announc.">
        <title>Genome Sequence of the Sulfate-Reducing Thermophilic Bacterium Thermodesulfovibrio yellowstonii Strain DSM 11347T (Phylum Nitrospirae).</title>
        <authorList>
            <person name="Bhatnagar S."/>
            <person name="Badger J.H."/>
            <person name="Madupu R."/>
            <person name="Khouri H.M."/>
            <person name="O'Connor E.M."/>
            <person name="Robb F.T."/>
            <person name="Ward N.L."/>
            <person name="Eisen J.A."/>
        </authorList>
    </citation>
    <scope>NUCLEOTIDE SEQUENCE [LARGE SCALE GENOMIC DNA]</scope>
    <source>
        <strain evidence="4">ATCC 51303 / DSM 11347 / YP87</strain>
    </source>
</reference>
<keyword evidence="1" id="KW-0812">Transmembrane</keyword>
<evidence type="ECO:0000259" key="2">
    <source>
        <dbReference type="Pfam" id="PF00456"/>
    </source>
</evidence>
<dbReference type="RefSeq" id="WP_012546302.1">
    <property type="nucleotide sequence ID" value="NC_011296.1"/>
</dbReference>
<dbReference type="Gene3D" id="3.40.50.970">
    <property type="match status" value="1"/>
</dbReference>